<feature type="compositionally biased region" description="Polar residues" evidence="2">
    <location>
        <begin position="273"/>
        <end position="282"/>
    </location>
</feature>
<proteinExistence type="predicted"/>
<feature type="region of interest" description="Disordered" evidence="2">
    <location>
        <begin position="246"/>
        <end position="290"/>
    </location>
</feature>
<feature type="compositionally biased region" description="Basic and acidic residues" evidence="2">
    <location>
        <begin position="246"/>
        <end position="272"/>
    </location>
</feature>
<dbReference type="RefSeq" id="XP_018265903.1">
    <property type="nucleotide sequence ID" value="XM_018405622.1"/>
</dbReference>
<name>A0A1A6ADC1_9TREE</name>
<dbReference type="KEGG" id="kdj:28965979"/>
<dbReference type="EMBL" id="CP144531">
    <property type="protein sequence ID" value="WWC59042.1"/>
    <property type="molecule type" value="Genomic_DNA"/>
</dbReference>
<evidence type="ECO:0000313" key="5">
    <source>
        <dbReference type="Proteomes" id="UP000078595"/>
    </source>
</evidence>
<reference evidence="4" key="2">
    <citation type="submission" date="2013-07" db="EMBL/GenBank/DDBJ databases">
        <authorList>
            <consortium name="The Broad Institute Genome Sequencing Platform"/>
            <person name="Cuomo C."/>
            <person name="Litvintseva A."/>
            <person name="Chen Y."/>
            <person name="Heitman J."/>
            <person name="Sun S."/>
            <person name="Springer D."/>
            <person name="Dromer F."/>
            <person name="Young S.K."/>
            <person name="Zeng Q."/>
            <person name="Gargeya S."/>
            <person name="Fitzgerald M."/>
            <person name="Abouelleil A."/>
            <person name="Alvarado L."/>
            <person name="Berlin A.M."/>
            <person name="Chapman S.B."/>
            <person name="Dewar J."/>
            <person name="Goldberg J."/>
            <person name="Griggs A."/>
            <person name="Gujja S."/>
            <person name="Hansen M."/>
            <person name="Howarth C."/>
            <person name="Imamovic A."/>
            <person name="Larimer J."/>
            <person name="McCowan C."/>
            <person name="Murphy C."/>
            <person name="Pearson M."/>
            <person name="Priest M."/>
            <person name="Roberts A."/>
            <person name="Saif S."/>
            <person name="Shea T."/>
            <person name="Sykes S."/>
            <person name="Wortman J."/>
            <person name="Nusbaum C."/>
            <person name="Birren B."/>
        </authorList>
    </citation>
    <scope>NUCLEOTIDE SEQUENCE</scope>
    <source>
        <strain evidence="4">CBS 10117</strain>
    </source>
</reference>
<dbReference type="Proteomes" id="UP000078595">
    <property type="component" value="Chromosome 2"/>
</dbReference>
<accession>A0A1A6ADC1</accession>
<evidence type="ECO:0000256" key="1">
    <source>
        <dbReference type="SAM" id="Coils"/>
    </source>
</evidence>
<protein>
    <submittedName>
        <fullName evidence="3">Uncharacterized protein</fullName>
    </submittedName>
</protein>
<evidence type="ECO:0000313" key="3">
    <source>
        <dbReference type="EMBL" id="OBR88061.1"/>
    </source>
</evidence>
<organism evidence="3">
    <name type="scientific">Kwoniella dejecticola CBS 10117</name>
    <dbReference type="NCBI Taxonomy" id="1296121"/>
    <lineage>
        <taxon>Eukaryota</taxon>
        <taxon>Fungi</taxon>
        <taxon>Dikarya</taxon>
        <taxon>Basidiomycota</taxon>
        <taxon>Agaricomycotina</taxon>
        <taxon>Tremellomycetes</taxon>
        <taxon>Tremellales</taxon>
        <taxon>Cryptococcaceae</taxon>
        <taxon>Kwoniella</taxon>
    </lineage>
</organism>
<keyword evidence="5" id="KW-1185">Reference proteome</keyword>
<reference evidence="4" key="3">
    <citation type="submission" date="2024-02" db="EMBL/GenBank/DDBJ databases">
        <title>Comparative genomics of Cryptococcus and Kwoniella reveals pathogenesis evolution and contrasting modes of karyotype evolution via chromosome fusion or intercentromeric recombination.</title>
        <authorList>
            <person name="Coelho M.A."/>
            <person name="David-Palma M."/>
            <person name="Shea T."/>
            <person name="Bowers K."/>
            <person name="McGinley-Smith S."/>
            <person name="Mohammad A.W."/>
            <person name="Gnirke A."/>
            <person name="Yurkov A.M."/>
            <person name="Nowrousian M."/>
            <person name="Sun S."/>
            <person name="Cuomo C.A."/>
            <person name="Heitman J."/>
        </authorList>
    </citation>
    <scope>NUCLEOTIDE SEQUENCE</scope>
    <source>
        <strain evidence="4">CBS 10117</strain>
    </source>
</reference>
<feature type="coiled-coil region" evidence="1">
    <location>
        <begin position="78"/>
        <end position="244"/>
    </location>
</feature>
<dbReference type="AlphaFoldDB" id="A0A1A6ADC1"/>
<feature type="region of interest" description="Disordered" evidence="2">
    <location>
        <begin position="1"/>
        <end position="27"/>
    </location>
</feature>
<evidence type="ECO:0000256" key="2">
    <source>
        <dbReference type="SAM" id="MobiDB-lite"/>
    </source>
</evidence>
<dbReference type="EMBL" id="KI894028">
    <property type="protein sequence ID" value="OBR88061.1"/>
    <property type="molecule type" value="Genomic_DNA"/>
</dbReference>
<dbReference type="GeneID" id="28965979"/>
<dbReference type="VEuPathDB" id="FungiDB:I303_02280"/>
<sequence length="419" mass="48635">MYYPDESTSQLPRPYSPTKSALTKEGSVTSVQSLLNAPIERKRDLLALEIAKKEQRLREWQEGSRYIELTFKNRDLTIESLTQSIRADEREAEVVELKKQVINFQAEIEVLKRETLNDQHKSWSTKSASELGGEVLKTRIEELERQIDRYETKIRTLESTSGEQKTVIDDLKSEKSRLGDDNDTLLAREVEVKIQRDDLQTKLDVLKRENGKYQKVISGLKRDITQLENDKEEYEINTRVTTSEGNKRVNDLIKPKERATSKRLKGDNRQNEKAQSQSSTPTLEGDDEASEDGELRRLVIIYKDDNERLAKQLVDLRLALGVDGGNLSQFDISEDIKKKMMMAQIVSNRDDRLLYLKRGIELSLHKKTIKSQMTKIKSLENAHEVHKITETRLRHRLRKYEGNDQHVSKKSKVEHRQSY</sequence>
<evidence type="ECO:0000313" key="4">
    <source>
        <dbReference type="EMBL" id="WWC59042.1"/>
    </source>
</evidence>
<gene>
    <name evidence="3" type="ORF">I303_02280</name>
    <name evidence="4" type="ORF">I303_101588</name>
</gene>
<reference evidence="3" key="1">
    <citation type="submission" date="2013-07" db="EMBL/GenBank/DDBJ databases">
        <title>The Genome Sequence of Cryptococcus dejecticola CBS10117.</title>
        <authorList>
            <consortium name="The Broad Institute Genome Sequencing Platform"/>
            <person name="Cuomo C."/>
            <person name="Litvintseva A."/>
            <person name="Chen Y."/>
            <person name="Heitman J."/>
            <person name="Sun S."/>
            <person name="Springer D."/>
            <person name="Dromer F."/>
            <person name="Young S.K."/>
            <person name="Zeng Q."/>
            <person name="Gargeya S."/>
            <person name="Fitzgerald M."/>
            <person name="Abouelleil A."/>
            <person name="Alvarado L."/>
            <person name="Berlin A.M."/>
            <person name="Chapman S.B."/>
            <person name="Dewar J."/>
            <person name="Goldberg J."/>
            <person name="Griggs A."/>
            <person name="Gujja S."/>
            <person name="Hansen M."/>
            <person name="Howarth C."/>
            <person name="Imamovic A."/>
            <person name="Larimer J."/>
            <person name="McCowan C."/>
            <person name="Murphy C."/>
            <person name="Pearson M."/>
            <person name="Priest M."/>
            <person name="Roberts A."/>
            <person name="Saif S."/>
            <person name="Shea T."/>
            <person name="Sykes S."/>
            <person name="Wortman J."/>
            <person name="Nusbaum C."/>
            <person name="Birren B."/>
        </authorList>
    </citation>
    <scope>NUCLEOTIDE SEQUENCE [LARGE SCALE GENOMIC DNA]</scope>
    <source>
        <strain evidence="3">CBS 10117</strain>
    </source>
</reference>
<keyword evidence="1" id="KW-0175">Coiled coil</keyword>
<dbReference type="OrthoDB" id="10255522at2759"/>